<dbReference type="SMART" id="SM00342">
    <property type="entry name" value="HTH_ARAC"/>
    <property type="match status" value="1"/>
</dbReference>
<comment type="caution">
    <text evidence="5">The sequence shown here is derived from an EMBL/GenBank/DDBJ whole genome shotgun (WGS) entry which is preliminary data.</text>
</comment>
<feature type="domain" description="HTH araC/xylS-type" evidence="4">
    <location>
        <begin position="155"/>
        <end position="252"/>
    </location>
</feature>
<dbReference type="InterPro" id="IPR009057">
    <property type="entry name" value="Homeodomain-like_sf"/>
</dbReference>
<keyword evidence="3" id="KW-0804">Transcription</keyword>
<keyword evidence="2" id="KW-0238">DNA-binding</keyword>
<dbReference type="Pfam" id="PF12833">
    <property type="entry name" value="HTH_18"/>
    <property type="match status" value="1"/>
</dbReference>
<reference evidence="5 6" key="1">
    <citation type="submission" date="2023-07" db="EMBL/GenBank/DDBJ databases">
        <title>Genomic Encyclopedia of Type Strains, Phase IV (KMG-IV): sequencing the most valuable type-strain genomes for metagenomic binning, comparative biology and taxonomic classification.</title>
        <authorList>
            <person name="Goeker M."/>
        </authorList>
    </citation>
    <scope>NUCLEOTIDE SEQUENCE [LARGE SCALE GENOMIC DNA]</scope>
    <source>
        <strain evidence="5 6">DSM 23837</strain>
    </source>
</reference>
<proteinExistence type="predicted"/>
<evidence type="ECO:0000256" key="2">
    <source>
        <dbReference type="ARBA" id="ARBA00023125"/>
    </source>
</evidence>
<sequence length="259" mass="30214">MIHSPYELILFSCKDHISFLTNKVDTGYHNHHYIQITIGLEKNFDITIEEVSFMVDGIILDSNKSHKLHGQKEWQLYLLVNPESIFGELLKRTFLQENHYYILEKKQANQVQQLAAQMLFSITSPIEYYKFITKCKQILGLTDFGIEHMLDDRIQDVLTYIEKHPLHRLSVKDLSKMIYLSESRLSHLFKEEMGIALSSYILHHKLEMAFHFIFSGFSITAAALEAGFNSSSHFTRSVRDKLGMPPRIITQNSRYLQVK</sequence>
<dbReference type="PANTHER" id="PTHR43280">
    <property type="entry name" value="ARAC-FAMILY TRANSCRIPTIONAL REGULATOR"/>
    <property type="match status" value="1"/>
</dbReference>
<keyword evidence="1" id="KW-0805">Transcription regulation</keyword>
<dbReference type="PANTHER" id="PTHR43280:SF2">
    <property type="entry name" value="HTH-TYPE TRANSCRIPTIONAL REGULATOR EXSA"/>
    <property type="match status" value="1"/>
</dbReference>
<accession>A0ABT9WQP0</accession>
<evidence type="ECO:0000313" key="6">
    <source>
        <dbReference type="Proteomes" id="UP001223586"/>
    </source>
</evidence>
<dbReference type="Gene3D" id="1.10.10.60">
    <property type="entry name" value="Homeodomain-like"/>
    <property type="match status" value="2"/>
</dbReference>
<protein>
    <submittedName>
        <fullName evidence="5">AraC-like DNA-binding protein</fullName>
    </submittedName>
</protein>
<dbReference type="SUPFAM" id="SSF46689">
    <property type="entry name" value="Homeodomain-like"/>
    <property type="match status" value="2"/>
</dbReference>
<keyword evidence="6" id="KW-1185">Reference proteome</keyword>
<organism evidence="5 6">
    <name type="scientific">Bacillus chungangensis</name>
    <dbReference type="NCBI Taxonomy" id="587633"/>
    <lineage>
        <taxon>Bacteria</taxon>
        <taxon>Bacillati</taxon>
        <taxon>Bacillota</taxon>
        <taxon>Bacilli</taxon>
        <taxon>Bacillales</taxon>
        <taxon>Bacillaceae</taxon>
        <taxon>Bacillus</taxon>
    </lineage>
</organism>
<gene>
    <name evidence="5" type="ORF">J2S08_001354</name>
</gene>
<evidence type="ECO:0000313" key="5">
    <source>
        <dbReference type="EMBL" id="MDQ0175520.1"/>
    </source>
</evidence>
<evidence type="ECO:0000256" key="1">
    <source>
        <dbReference type="ARBA" id="ARBA00023015"/>
    </source>
</evidence>
<name>A0ABT9WQP0_9BACI</name>
<dbReference type="PROSITE" id="PS01124">
    <property type="entry name" value="HTH_ARAC_FAMILY_2"/>
    <property type="match status" value="1"/>
</dbReference>
<dbReference type="RefSeq" id="WP_307227897.1">
    <property type="nucleotide sequence ID" value="NZ_JAUSTT010000006.1"/>
</dbReference>
<evidence type="ECO:0000259" key="4">
    <source>
        <dbReference type="PROSITE" id="PS01124"/>
    </source>
</evidence>
<dbReference type="Proteomes" id="UP001223586">
    <property type="component" value="Unassembled WGS sequence"/>
</dbReference>
<evidence type="ECO:0000256" key="3">
    <source>
        <dbReference type="ARBA" id="ARBA00023163"/>
    </source>
</evidence>
<dbReference type="EMBL" id="JAUSTT010000006">
    <property type="protein sequence ID" value="MDQ0175520.1"/>
    <property type="molecule type" value="Genomic_DNA"/>
</dbReference>
<dbReference type="InterPro" id="IPR018060">
    <property type="entry name" value="HTH_AraC"/>
</dbReference>